<dbReference type="Proteomes" id="UP000789901">
    <property type="component" value="Unassembled WGS sequence"/>
</dbReference>
<evidence type="ECO:0000313" key="2">
    <source>
        <dbReference type="Proteomes" id="UP000789901"/>
    </source>
</evidence>
<sequence length="108" mass="12475">STAFFDSFFEEELYKNPWEDLINEKNPATYLTGVMTAEIEKDSVTPNMSENLTNNKIIKANETLINNWDIFVKNISEEGQTMELGRTNIVCHQIDTGRAKPIKQRAYR</sequence>
<protein>
    <submittedName>
        <fullName evidence="1">43489_t:CDS:1</fullName>
    </submittedName>
</protein>
<proteinExistence type="predicted"/>
<name>A0ABN7XNZ9_GIGMA</name>
<accession>A0ABN7XNZ9</accession>
<feature type="non-terminal residue" evidence="1">
    <location>
        <position position="1"/>
    </location>
</feature>
<dbReference type="EMBL" id="CAJVQB010151758">
    <property type="protein sequence ID" value="CAG8855659.1"/>
    <property type="molecule type" value="Genomic_DNA"/>
</dbReference>
<reference evidence="1 2" key="1">
    <citation type="submission" date="2021-06" db="EMBL/GenBank/DDBJ databases">
        <authorList>
            <person name="Kallberg Y."/>
            <person name="Tangrot J."/>
            <person name="Rosling A."/>
        </authorList>
    </citation>
    <scope>NUCLEOTIDE SEQUENCE [LARGE SCALE GENOMIC DNA]</scope>
    <source>
        <strain evidence="1 2">120-4 pot B 10/14</strain>
    </source>
</reference>
<feature type="non-terminal residue" evidence="1">
    <location>
        <position position="108"/>
    </location>
</feature>
<organism evidence="1 2">
    <name type="scientific">Gigaspora margarita</name>
    <dbReference type="NCBI Taxonomy" id="4874"/>
    <lineage>
        <taxon>Eukaryota</taxon>
        <taxon>Fungi</taxon>
        <taxon>Fungi incertae sedis</taxon>
        <taxon>Mucoromycota</taxon>
        <taxon>Glomeromycotina</taxon>
        <taxon>Glomeromycetes</taxon>
        <taxon>Diversisporales</taxon>
        <taxon>Gigasporaceae</taxon>
        <taxon>Gigaspora</taxon>
    </lineage>
</organism>
<gene>
    <name evidence="1" type="ORF">GMARGA_LOCUS44480</name>
</gene>
<comment type="caution">
    <text evidence="1">The sequence shown here is derived from an EMBL/GenBank/DDBJ whole genome shotgun (WGS) entry which is preliminary data.</text>
</comment>
<keyword evidence="2" id="KW-1185">Reference proteome</keyword>
<evidence type="ECO:0000313" key="1">
    <source>
        <dbReference type="EMBL" id="CAG8855659.1"/>
    </source>
</evidence>